<dbReference type="Gene3D" id="3.40.50.150">
    <property type="entry name" value="Vaccinia Virus protein VP39"/>
    <property type="match status" value="1"/>
</dbReference>
<keyword evidence="5" id="KW-1185">Reference proteome</keyword>
<dbReference type="Proteomes" id="UP000475155">
    <property type="component" value="Unassembled WGS sequence"/>
</dbReference>
<name>A0ABX0C9I3_9BIFI</name>
<keyword evidence="2" id="KW-0808">Transferase</keyword>
<dbReference type="GO" id="GO:0032259">
    <property type="term" value="P:methylation"/>
    <property type="evidence" value="ECO:0007669"/>
    <property type="project" value="UniProtKB-KW"/>
</dbReference>
<sequence length="232" mass="25408">MNRKDFTNTAKGWEFIENLALGNETDSLRRLRFEAEEAGFAQGSAAQACFLAFEARQIEARSVIVLGTAAVTECVHIIEALNAMRPDVPRQLTAVDSSAQGTALIRRTFNRLPSDAHIKLRVVNAKLDVFLPRLNAGDYDLVIVTGDEQNYEDVFDRAHRLLRDGGVLVLCDVLALDNADSRGGLLNSADRCAKATRMRQLIDDAAGDERFDSTIIPTGTGLMLSVKVTDQA</sequence>
<accession>A0ABX0C9I3</accession>
<organism evidence="4 5">
    <name type="scientific">Bifidobacterium saimiriisciurei</name>
    <dbReference type="NCBI Taxonomy" id="2661627"/>
    <lineage>
        <taxon>Bacteria</taxon>
        <taxon>Bacillati</taxon>
        <taxon>Actinomycetota</taxon>
        <taxon>Actinomycetes</taxon>
        <taxon>Bifidobacteriales</taxon>
        <taxon>Bifidobacteriaceae</taxon>
        <taxon>Bifidobacterium</taxon>
    </lineage>
</organism>
<evidence type="ECO:0000256" key="1">
    <source>
        <dbReference type="ARBA" id="ARBA00022603"/>
    </source>
</evidence>
<dbReference type="GO" id="GO:0008168">
    <property type="term" value="F:methyltransferase activity"/>
    <property type="evidence" value="ECO:0007669"/>
    <property type="project" value="UniProtKB-KW"/>
</dbReference>
<dbReference type="Pfam" id="PF01596">
    <property type="entry name" value="Methyltransf_3"/>
    <property type="match status" value="1"/>
</dbReference>
<evidence type="ECO:0000256" key="2">
    <source>
        <dbReference type="ARBA" id="ARBA00022679"/>
    </source>
</evidence>
<dbReference type="PROSITE" id="PS51682">
    <property type="entry name" value="SAM_OMT_I"/>
    <property type="match status" value="1"/>
</dbReference>
<protein>
    <submittedName>
        <fullName evidence="4">Methyltransferase</fullName>
    </submittedName>
</protein>
<dbReference type="InterPro" id="IPR002935">
    <property type="entry name" value="SAM_O-MeTrfase"/>
</dbReference>
<dbReference type="SUPFAM" id="SSF53335">
    <property type="entry name" value="S-adenosyl-L-methionine-dependent methyltransferases"/>
    <property type="match status" value="1"/>
</dbReference>
<dbReference type="InterPro" id="IPR029063">
    <property type="entry name" value="SAM-dependent_MTases_sf"/>
</dbReference>
<evidence type="ECO:0000256" key="3">
    <source>
        <dbReference type="ARBA" id="ARBA00022691"/>
    </source>
</evidence>
<keyword evidence="3" id="KW-0949">S-adenosyl-L-methionine</keyword>
<comment type="caution">
    <text evidence="4">The sequence shown here is derived from an EMBL/GenBank/DDBJ whole genome shotgun (WGS) entry which is preliminary data.</text>
</comment>
<evidence type="ECO:0000313" key="4">
    <source>
        <dbReference type="EMBL" id="NEH10864.1"/>
    </source>
</evidence>
<dbReference type="RefSeq" id="WP_163199700.1">
    <property type="nucleotide sequence ID" value="NZ_WHZU01000002.1"/>
</dbReference>
<evidence type="ECO:0000313" key="5">
    <source>
        <dbReference type="Proteomes" id="UP000475155"/>
    </source>
</evidence>
<dbReference type="EMBL" id="WHZU01000002">
    <property type="protein sequence ID" value="NEH10864.1"/>
    <property type="molecule type" value="Genomic_DNA"/>
</dbReference>
<gene>
    <name evidence="4" type="ORF">GFD18_01930</name>
</gene>
<keyword evidence="1 4" id="KW-0489">Methyltransferase</keyword>
<proteinExistence type="predicted"/>
<reference evidence="4 5" key="1">
    <citation type="submission" date="2019-10" db="EMBL/GenBank/DDBJ databases">
        <title>Bifidobacterium from non-human primates.</title>
        <authorList>
            <person name="Modesto M."/>
        </authorList>
    </citation>
    <scope>NUCLEOTIDE SEQUENCE [LARGE SCALE GENOMIC DNA]</scope>
    <source>
        <strain evidence="4 5">SMA1</strain>
    </source>
</reference>